<organism evidence="2 3">
    <name type="scientific">Haloquadratum walsbyi (strain DSM 16854 / JCM 12705 / C23)</name>
    <dbReference type="NCBI Taxonomy" id="768065"/>
    <lineage>
        <taxon>Archaea</taxon>
        <taxon>Methanobacteriati</taxon>
        <taxon>Methanobacteriota</taxon>
        <taxon>Stenosarchaea group</taxon>
        <taxon>Halobacteria</taxon>
        <taxon>Halobacteriales</taxon>
        <taxon>Haloferacaceae</taxon>
        <taxon>Haloquadratum</taxon>
    </lineage>
</organism>
<feature type="transmembrane region" description="Helical" evidence="1">
    <location>
        <begin position="47"/>
        <end position="65"/>
    </location>
</feature>
<keyword evidence="1" id="KW-0812">Transmembrane</keyword>
<dbReference type="KEGG" id="hwc:Hqrw_2734"/>
<gene>
    <name evidence="2" type="ordered locus">Hqrw_2734</name>
</gene>
<evidence type="ECO:0000313" key="2">
    <source>
        <dbReference type="EMBL" id="CCC40561.1"/>
    </source>
</evidence>
<feature type="transmembrane region" description="Helical" evidence="1">
    <location>
        <begin position="20"/>
        <end position="41"/>
    </location>
</feature>
<keyword evidence="1" id="KW-1133">Transmembrane helix</keyword>
<dbReference type="Proteomes" id="UP000007954">
    <property type="component" value="Chromosome"/>
</dbReference>
<evidence type="ECO:0000313" key="3">
    <source>
        <dbReference type="Proteomes" id="UP000007954"/>
    </source>
</evidence>
<protein>
    <submittedName>
        <fullName evidence="2">Uncharacterized protein</fullName>
    </submittedName>
</protein>
<dbReference type="AlphaFoldDB" id="G0LIZ3"/>
<dbReference type="OrthoDB" id="238114at2157"/>
<name>G0LIZ3_HALWC</name>
<keyword evidence="1" id="KW-0472">Membrane</keyword>
<reference evidence="2 3" key="1">
    <citation type="journal article" date="2011" name="PLoS ONE">
        <title>Haloquadratum walsbyi: limited diversity in a global pond.</title>
        <authorList>
            <person name="Dyall-Smith M."/>
            <person name="Pfeiffer F."/>
            <person name="Klee K."/>
            <person name="Palm P."/>
            <person name="Gross K."/>
            <person name="Schuster S.C."/>
            <person name="Rampp M."/>
            <person name="Oesterhelt D."/>
        </authorList>
    </citation>
    <scope>NUCLEOTIDE SEQUENCE [LARGE SCALE GENOMIC DNA]</scope>
    <source>
        <strain evidence="3">DSM 16854 / JCM 12705 / C23</strain>
    </source>
</reference>
<dbReference type="EMBL" id="FR746099">
    <property type="protein sequence ID" value="CCC40561.1"/>
    <property type="molecule type" value="Genomic_DNA"/>
</dbReference>
<accession>G0LIZ3</accession>
<proteinExistence type="predicted"/>
<dbReference type="HOGENOM" id="CLU_197987_0_0_2"/>
<sequence>MEISKCSAMSGQSNVLRNPLVHYGLPAVNAVIILAVGFLFLDPGITRNVLFLVVAVEITVVPWVLKRAGRRT</sequence>
<evidence type="ECO:0000256" key="1">
    <source>
        <dbReference type="SAM" id="Phobius"/>
    </source>
</evidence>